<keyword evidence="8" id="KW-0630">Potassium</keyword>
<evidence type="ECO:0000313" key="14">
    <source>
        <dbReference type="EMBL" id="TXF11962.1"/>
    </source>
</evidence>
<dbReference type="OrthoDB" id="9810759at2"/>
<keyword evidence="6" id="KW-0633">Potassium transport</keyword>
<dbReference type="InterPro" id="IPR005170">
    <property type="entry name" value="Transptr-assoc_dom"/>
</dbReference>
<evidence type="ECO:0000256" key="1">
    <source>
        <dbReference type="ARBA" id="ARBA00004651"/>
    </source>
</evidence>
<dbReference type="GO" id="GO:0005886">
    <property type="term" value="C:plasma membrane"/>
    <property type="evidence" value="ECO:0007669"/>
    <property type="project" value="UniProtKB-SubCell"/>
</dbReference>
<keyword evidence="5" id="KW-0997">Cell inner membrane</keyword>
<dbReference type="Pfam" id="PF00999">
    <property type="entry name" value="Na_H_Exchanger"/>
    <property type="match status" value="1"/>
</dbReference>
<keyword evidence="2" id="KW-0813">Transport</keyword>
<dbReference type="InterPro" id="IPR036721">
    <property type="entry name" value="RCK_C_sf"/>
</dbReference>
<dbReference type="NCBIfam" id="NF003715">
    <property type="entry name" value="PRK05326.1-2"/>
    <property type="match status" value="1"/>
</dbReference>
<name>A0A5C7EUN3_9PROT</name>
<dbReference type="PANTHER" id="PTHR32507:SF7">
    <property type="entry name" value="K(+)_H(+) ANTIPORTER NHAP2"/>
    <property type="match status" value="1"/>
</dbReference>
<dbReference type="SUPFAM" id="SSF56176">
    <property type="entry name" value="FAD-binding/transporter-associated domain-like"/>
    <property type="match status" value="1"/>
</dbReference>
<feature type="transmembrane region" description="Helical" evidence="12">
    <location>
        <begin position="335"/>
        <end position="357"/>
    </location>
</feature>
<evidence type="ECO:0000256" key="8">
    <source>
        <dbReference type="ARBA" id="ARBA00022958"/>
    </source>
</evidence>
<dbReference type="AlphaFoldDB" id="A0A5C7EUN3"/>
<dbReference type="Pfam" id="PF03471">
    <property type="entry name" value="CorC_HlyC"/>
    <property type="match status" value="1"/>
</dbReference>
<dbReference type="Gene3D" id="1.20.1530.20">
    <property type="match status" value="1"/>
</dbReference>
<keyword evidence="10" id="KW-0406">Ion transport</keyword>
<dbReference type="PANTHER" id="PTHR32507">
    <property type="entry name" value="NA(+)/H(+) ANTIPORTER 1"/>
    <property type="match status" value="1"/>
</dbReference>
<dbReference type="NCBIfam" id="NF003714">
    <property type="entry name" value="PRK05326.1-1"/>
    <property type="match status" value="1"/>
</dbReference>
<dbReference type="GO" id="GO:0006813">
    <property type="term" value="P:potassium ion transport"/>
    <property type="evidence" value="ECO:0007669"/>
    <property type="project" value="UniProtKB-KW"/>
</dbReference>
<reference evidence="14 15" key="1">
    <citation type="submission" date="2019-08" db="EMBL/GenBank/DDBJ databases">
        <title>Pelomicrobium methylotrophicum gen. nov., sp. nov. a moderately thermophilic, facultatively anaerobic, lithoautotrophic and methylotrophic bacterium isolated from a terrestrial mud volcano.</title>
        <authorList>
            <person name="Slobodkina G.B."/>
            <person name="Merkel A.Y."/>
            <person name="Slobodkin A.I."/>
        </authorList>
    </citation>
    <scope>NUCLEOTIDE SEQUENCE [LARGE SCALE GENOMIC DNA]</scope>
    <source>
        <strain evidence="14 15">SM250</strain>
    </source>
</reference>
<dbReference type="SMART" id="SM01091">
    <property type="entry name" value="CorC_HlyC"/>
    <property type="match status" value="1"/>
</dbReference>
<evidence type="ECO:0000256" key="11">
    <source>
        <dbReference type="ARBA" id="ARBA00023136"/>
    </source>
</evidence>
<keyword evidence="4" id="KW-1003">Cell membrane</keyword>
<evidence type="ECO:0000256" key="9">
    <source>
        <dbReference type="ARBA" id="ARBA00022989"/>
    </source>
</evidence>
<dbReference type="Proteomes" id="UP000321201">
    <property type="component" value="Unassembled WGS sequence"/>
</dbReference>
<protein>
    <submittedName>
        <fullName evidence="14">Potassium/proton antiporter</fullName>
    </submittedName>
</protein>
<feature type="transmembrane region" description="Helical" evidence="12">
    <location>
        <begin position="90"/>
        <end position="109"/>
    </location>
</feature>
<dbReference type="GO" id="GO:0015297">
    <property type="term" value="F:antiporter activity"/>
    <property type="evidence" value="ECO:0007669"/>
    <property type="project" value="UniProtKB-KW"/>
</dbReference>
<dbReference type="InParanoid" id="A0A5C7EUN3"/>
<evidence type="ECO:0000256" key="2">
    <source>
        <dbReference type="ARBA" id="ARBA00022448"/>
    </source>
</evidence>
<dbReference type="Pfam" id="PF02080">
    <property type="entry name" value="TrkA_C"/>
    <property type="match status" value="1"/>
</dbReference>
<keyword evidence="15" id="KW-1185">Reference proteome</keyword>
<feature type="transmembrane region" description="Helical" evidence="12">
    <location>
        <begin position="363"/>
        <end position="384"/>
    </location>
</feature>
<dbReference type="PROSITE" id="PS51202">
    <property type="entry name" value="RCK_C"/>
    <property type="match status" value="1"/>
</dbReference>
<dbReference type="InterPro" id="IPR038770">
    <property type="entry name" value="Na+/solute_symporter_sf"/>
</dbReference>
<dbReference type="InterPro" id="IPR006153">
    <property type="entry name" value="Cation/H_exchanger_TM"/>
</dbReference>
<feature type="transmembrane region" description="Helical" evidence="12">
    <location>
        <begin position="274"/>
        <end position="292"/>
    </location>
</feature>
<keyword evidence="3" id="KW-0050">Antiport</keyword>
<comment type="caution">
    <text evidence="14">The sequence shown here is derived from an EMBL/GenBank/DDBJ whole genome shotgun (WGS) entry which is preliminary data.</text>
</comment>
<keyword evidence="7 12" id="KW-0812">Transmembrane</keyword>
<evidence type="ECO:0000256" key="12">
    <source>
        <dbReference type="SAM" id="Phobius"/>
    </source>
</evidence>
<organism evidence="14 15">
    <name type="scientific">Pelomicrobium methylotrophicum</name>
    <dbReference type="NCBI Taxonomy" id="2602750"/>
    <lineage>
        <taxon>Bacteria</taxon>
        <taxon>Pseudomonadati</taxon>
        <taxon>Pseudomonadota</taxon>
        <taxon>Hydrogenophilia</taxon>
        <taxon>Hydrogenophilia incertae sedis</taxon>
        <taxon>Pelomicrobium</taxon>
    </lineage>
</organism>
<proteinExistence type="predicted"/>
<evidence type="ECO:0000256" key="4">
    <source>
        <dbReference type="ARBA" id="ARBA00022475"/>
    </source>
</evidence>
<evidence type="ECO:0000256" key="10">
    <source>
        <dbReference type="ARBA" id="ARBA00023065"/>
    </source>
</evidence>
<dbReference type="GO" id="GO:0008324">
    <property type="term" value="F:monoatomic cation transmembrane transporter activity"/>
    <property type="evidence" value="ECO:0007669"/>
    <property type="project" value="InterPro"/>
</dbReference>
<dbReference type="InterPro" id="IPR036318">
    <property type="entry name" value="FAD-bd_PCMH-like_sf"/>
</dbReference>
<dbReference type="InterPro" id="IPR006037">
    <property type="entry name" value="RCK_C"/>
</dbReference>
<feature type="transmembrane region" description="Helical" evidence="12">
    <location>
        <begin position="304"/>
        <end position="323"/>
    </location>
</feature>
<dbReference type="SUPFAM" id="SSF116726">
    <property type="entry name" value="TrkA C-terminal domain-like"/>
    <property type="match status" value="1"/>
</dbReference>
<accession>A0A5C7EUN3</accession>
<keyword evidence="11 12" id="KW-0472">Membrane</keyword>
<dbReference type="RefSeq" id="WP_147799702.1">
    <property type="nucleotide sequence ID" value="NZ_VPFL01000009.1"/>
</dbReference>
<evidence type="ECO:0000259" key="13">
    <source>
        <dbReference type="PROSITE" id="PS51202"/>
    </source>
</evidence>
<dbReference type="GO" id="GO:1902600">
    <property type="term" value="P:proton transmembrane transport"/>
    <property type="evidence" value="ECO:0007669"/>
    <property type="project" value="InterPro"/>
</dbReference>
<evidence type="ECO:0000313" key="15">
    <source>
        <dbReference type="Proteomes" id="UP000321201"/>
    </source>
</evidence>
<dbReference type="Gene3D" id="3.30.70.1450">
    <property type="entry name" value="Regulator of K+ conductance, C-terminal domain"/>
    <property type="match status" value="1"/>
</dbReference>
<keyword evidence="9 12" id="KW-1133">Transmembrane helix</keyword>
<evidence type="ECO:0000256" key="6">
    <source>
        <dbReference type="ARBA" id="ARBA00022538"/>
    </source>
</evidence>
<feature type="transmembrane region" description="Helical" evidence="12">
    <location>
        <begin position="195"/>
        <end position="213"/>
    </location>
</feature>
<evidence type="ECO:0000256" key="7">
    <source>
        <dbReference type="ARBA" id="ARBA00022692"/>
    </source>
</evidence>
<feature type="domain" description="RCK C-terminal" evidence="13">
    <location>
        <begin position="404"/>
        <end position="485"/>
    </location>
</feature>
<evidence type="ECO:0000256" key="3">
    <source>
        <dbReference type="ARBA" id="ARBA00022449"/>
    </source>
</evidence>
<feature type="transmembrane region" description="Helical" evidence="12">
    <location>
        <begin position="233"/>
        <end position="253"/>
    </location>
</feature>
<dbReference type="EMBL" id="VPFL01000009">
    <property type="protein sequence ID" value="TXF11962.1"/>
    <property type="molecule type" value="Genomic_DNA"/>
</dbReference>
<comment type="subcellular location">
    <subcellularLocation>
        <location evidence="1">Cell membrane</location>
        <topology evidence="1">Multi-pass membrane protein</topology>
    </subcellularLocation>
</comment>
<evidence type="ECO:0000256" key="5">
    <source>
        <dbReference type="ARBA" id="ARBA00022519"/>
    </source>
</evidence>
<sequence length="581" mass="61525">MDAVNQLILFGGLLALAAIVLTAAAARSGAPLLLVFLGVGMLAGEDGIGGVRFDDFELSFFVGNLSLAVILFDGGLRTRYESFRVGLRPALSLATAGVAITAGITGVFAARLLDLPLLEGLLIGAIVGSTDAAAVFSLLHTRGMRLKQRVAATLEIESGSNDPMAVFLTIVLIDLLLAGKTTLDATVIAGFVQQMGLGTMIGIAAGHGLAWLIDRLNLVAAGLYPLLALSGGLLIFGLTGVLGGSGFLAVYLAGLTLGNRRPRGELHILRVHDGLAWLAQIVMFLFLGLLVTPSKLLETAAPGLVVALVLMLIARPIAVLVSLLPFRFPWREQVFIAWVGLRGAVPIVLAVFPLFAGLENAHLYFNVAFFVVLVSLIVQGWTIAPLARLLGLEAPPLGEPVQRLEIDSPERSGFEVVGYRLAEESAAVGLPLQDLPLPETARLVSVIRKGDALAANPEQVLRPGDAVYVWLRTEDVERVSKIFGPQPPEAFTDARYFGIFVIHPEAELEGLAAVYGFDVPERAKGLTVGEFLARSFGGRPVVGDRVRLGGVELVVKEIREGKVSHASLVLRQAGGDTFSAE</sequence>
<dbReference type="GO" id="GO:0050660">
    <property type="term" value="F:flavin adenine dinucleotide binding"/>
    <property type="evidence" value="ECO:0007669"/>
    <property type="project" value="InterPro"/>
</dbReference>
<dbReference type="NCBIfam" id="NF003716">
    <property type="entry name" value="PRK05326.1-3"/>
    <property type="match status" value="1"/>
</dbReference>
<gene>
    <name evidence="14" type="ORF">FR698_08155</name>
</gene>
<feature type="transmembrane region" description="Helical" evidence="12">
    <location>
        <begin position="121"/>
        <end position="139"/>
    </location>
</feature>
<feature type="transmembrane region" description="Helical" evidence="12">
    <location>
        <begin position="58"/>
        <end position="78"/>
    </location>
</feature>
<dbReference type="FunCoup" id="A0A5C7EUN3">
    <property type="interactions" value="93"/>
</dbReference>